<comment type="pathway">
    <text evidence="2 7">Secondary metabolite metabolism; methylglyoxal degradation; (R)-lactate from methylglyoxal: step 2/2.</text>
</comment>
<evidence type="ECO:0000256" key="6">
    <source>
        <dbReference type="ARBA" id="ARBA00022833"/>
    </source>
</evidence>
<dbReference type="RefSeq" id="WP_191146240.1">
    <property type="nucleotide sequence ID" value="NZ_JACXAF010000030.1"/>
</dbReference>
<dbReference type="Gene3D" id="3.60.15.10">
    <property type="entry name" value="Ribonuclease Z/Hydroxyacylglutathione hydrolase-like"/>
    <property type="match status" value="1"/>
</dbReference>
<evidence type="ECO:0000259" key="8">
    <source>
        <dbReference type="SMART" id="SM00849"/>
    </source>
</evidence>
<protein>
    <recommendedName>
        <fullName evidence="7">Hydroxyacylglutathione hydrolase</fullName>
        <ecNumber evidence="7">3.1.2.6</ecNumber>
    </recommendedName>
    <alternativeName>
        <fullName evidence="7">Glyoxalase II</fullName>
        <shortName evidence="7">Glx II</shortName>
    </alternativeName>
</protein>
<feature type="binding site" evidence="7">
    <location>
        <position position="128"/>
    </location>
    <ligand>
        <name>Zn(2+)</name>
        <dbReference type="ChEBI" id="CHEBI:29105"/>
        <label>1</label>
    </ligand>
</feature>
<feature type="binding site" evidence="7">
    <location>
        <position position="56"/>
    </location>
    <ligand>
        <name>Zn(2+)</name>
        <dbReference type="ChEBI" id="CHEBI:29105"/>
        <label>2</label>
    </ligand>
</feature>
<dbReference type="CDD" id="cd07723">
    <property type="entry name" value="hydroxyacylglutathione_hydrolase_MBL-fold"/>
    <property type="match status" value="1"/>
</dbReference>
<evidence type="ECO:0000256" key="4">
    <source>
        <dbReference type="ARBA" id="ARBA00022723"/>
    </source>
</evidence>
<dbReference type="InterPro" id="IPR032282">
    <property type="entry name" value="HAGH_C"/>
</dbReference>
<sequence>MTIYPIRAFQDNYIWAIHDKHNLVVVDPGDAQPVLDYCQQQQLTLVAVLITHHHRDHTGGIAPLKSAFPQATVIGPDNPAINGIEQVAGDGETIFIAPLALHFQVLAIPGHTLDHIAYYGHGAVFCGDTLFHTGCGRLFEGSPEQMLASLNKLAALPDATRVYCTHEYTEANLAFAAAVEPNYAPLQDMADSVAALRTVDLPSLPTNIAEQKRINPFLRCNEPGLAQAVASWSKQPATDELATFTLLRQWKDQF</sequence>
<dbReference type="EC" id="3.1.2.6" evidence="7"/>
<dbReference type="SMART" id="SM00849">
    <property type="entry name" value="Lactamase_B"/>
    <property type="match status" value="1"/>
</dbReference>
<dbReference type="GO" id="GO:0046872">
    <property type="term" value="F:metal ion binding"/>
    <property type="evidence" value="ECO:0007669"/>
    <property type="project" value="UniProtKB-KW"/>
</dbReference>
<dbReference type="AlphaFoldDB" id="A0A8J6QN11"/>
<keyword evidence="4 7" id="KW-0479">Metal-binding</keyword>
<feature type="binding site" evidence="7">
    <location>
        <position position="54"/>
    </location>
    <ligand>
        <name>Zn(2+)</name>
        <dbReference type="ChEBI" id="CHEBI:29105"/>
        <label>1</label>
    </ligand>
</feature>
<evidence type="ECO:0000256" key="7">
    <source>
        <dbReference type="HAMAP-Rule" id="MF_01374"/>
    </source>
</evidence>
<comment type="subunit">
    <text evidence="7">Monomer.</text>
</comment>
<comment type="cofactor">
    <cofactor evidence="7">
        <name>Zn(2+)</name>
        <dbReference type="ChEBI" id="CHEBI:29105"/>
    </cofactor>
    <text evidence="7">Binds 2 Zn(2+) ions per subunit.</text>
</comment>
<evidence type="ECO:0000313" key="10">
    <source>
        <dbReference type="Proteomes" id="UP000638014"/>
    </source>
</evidence>
<dbReference type="InterPro" id="IPR035680">
    <property type="entry name" value="Clx_II_MBL"/>
</dbReference>
<feature type="binding site" evidence="7">
    <location>
        <position position="57"/>
    </location>
    <ligand>
        <name>Zn(2+)</name>
        <dbReference type="ChEBI" id="CHEBI:29105"/>
        <label>2</label>
    </ligand>
</feature>
<keyword evidence="5 7" id="KW-0378">Hydrolase</keyword>
<dbReference type="GO" id="GO:0019243">
    <property type="term" value="P:methylglyoxal catabolic process to D-lactate via S-lactoyl-glutathione"/>
    <property type="evidence" value="ECO:0007669"/>
    <property type="project" value="UniProtKB-UniRule"/>
</dbReference>
<dbReference type="EMBL" id="JACXAF010000030">
    <property type="protein sequence ID" value="MBD1391181.1"/>
    <property type="molecule type" value="Genomic_DNA"/>
</dbReference>
<keyword evidence="10" id="KW-1185">Reference proteome</keyword>
<comment type="similarity">
    <text evidence="3 7">Belongs to the metallo-beta-lactamase superfamily. Glyoxalase II family.</text>
</comment>
<dbReference type="PANTHER" id="PTHR43705:SF1">
    <property type="entry name" value="HYDROXYACYLGLUTATHIONE HYDROLASE GLOB"/>
    <property type="match status" value="1"/>
</dbReference>
<comment type="function">
    <text evidence="7">Thiolesterase that catalyzes the hydrolysis of S-D-lactoyl-glutathione to form glutathione and D-lactic acid.</text>
</comment>
<dbReference type="PANTHER" id="PTHR43705">
    <property type="entry name" value="HYDROXYACYLGLUTATHIONE HYDROLASE"/>
    <property type="match status" value="1"/>
</dbReference>
<dbReference type="SUPFAM" id="SSF56281">
    <property type="entry name" value="Metallo-hydrolase/oxidoreductase"/>
    <property type="match status" value="1"/>
</dbReference>
<evidence type="ECO:0000256" key="3">
    <source>
        <dbReference type="ARBA" id="ARBA00006759"/>
    </source>
</evidence>
<accession>A0A8J6QN11</accession>
<dbReference type="InterPro" id="IPR036866">
    <property type="entry name" value="RibonucZ/Hydroxyglut_hydro"/>
</dbReference>
<feature type="binding site" evidence="7">
    <location>
        <position position="128"/>
    </location>
    <ligand>
        <name>Zn(2+)</name>
        <dbReference type="ChEBI" id="CHEBI:29105"/>
        <label>2</label>
    </ligand>
</feature>
<reference evidence="9" key="1">
    <citation type="submission" date="2020-09" db="EMBL/GenBank/DDBJ databases">
        <title>A novel bacterium of genus Neiella, isolated from South China Sea.</title>
        <authorList>
            <person name="Huang H."/>
            <person name="Mo K."/>
            <person name="Hu Y."/>
        </authorList>
    </citation>
    <scope>NUCLEOTIDE SEQUENCE</scope>
    <source>
        <strain evidence="9">HB171785</strain>
    </source>
</reference>
<evidence type="ECO:0000256" key="2">
    <source>
        <dbReference type="ARBA" id="ARBA00004963"/>
    </source>
</evidence>
<gene>
    <name evidence="7 9" type="primary">gloB</name>
    <name evidence="9" type="ORF">IC617_17260</name>
</gene>
<feature type="binding site" evidence="7">
    <location>
        <position position="111"/>
    </location>
    <ligand>
        <name>Zn(2+)</name>
        <dbReference type="ChEBI" id="CHEBI:29105"/>
        <label>1</label>
    </ligand>
</feature>
<dbReference type="InterPro" id="IPR050110">
    <property type="entry name" value="Glyoxalase_II_hydrolase"/>
</dbReference>
<feature type="binding site" evidence="7">
    <location>
        <position position="166"/>
    </location>
    <ligand>
        <name>Zn(2+)</name>
        <dbReference type="ChEBI" id="CHEBI:29105"/>
        <label>2</label>
    </ligand>
</feature>
<evidence type="ECO:0000256" key="1">
    <source>
        <dbReference type="ARBA" id="ARBA00001623"/>
    </source>
</evidence>
<organism evidence="9 10">
    <name type="scientific">Neiella litorisoli</name>
    <dbReference type="NCBI Taxonomy" id="2771431"/>
    <lineage>
        <taxon>Bacteria</taxon>
        <taxon>Pseudomonadati</taxon>
        <taxon>Pseudomonadota</taxon>
        <taxon>Gammaproteobacteria</taxon>
        <taxon>Alteromonadales</taxon>
        <taxon>Echinimonadaceae</taxon>
        <taxon>Neiella</taxon>
    </lineage>
</organism>
<dbReference type="InterPro" id="IPR017782">
    <property type="entry name" value="Hydroxyacylglutathione_Hdrlase"/>
</dbReference>
<evidence type="ECO:0000313" key="9">
    <source>
        <dbReference type="EMBL" id="MBD1391181.1"/>
    </source>
</evidence>
<dbReference type="PIRSF" id="PIRSF005457">
    <property type="entry name" value="Glx"/>
    <property type="match status" value="1"/>
</dbReference>
<dbReference type="HAMAP" id="MF_01374">
    <property type="entry name" value="Glyoxalase_2"/>
    <property type="match status" value="1"/>
</dbReference>
<comment type="catalytic activity">
    <reaction evidence="1 7">
        <text>an S-(2-hydroxyacyl)glutathione + H2O = a 2-hydroxy carboxylate + glutathione + H(+)</text>
        <dbReference type="Rhea" id="RHEA:21864"/>
        <dbReference type="ChEBI" id="CHEBI:15377"/>
        <dbReference type="ChEBI" id="CHEBI:15378"/>
        <dbReference type="ChEBI" id="CHEBI:57925"/>
        <dbReference type="ChEBI" id="CHEBI:58896"/>
        <dbReference type="ChEBI" id="CHEBI:71261"/>
        <dbReference type="EC" id="3.1.2.6"/>
    </reaction>
</comment>
<dbReference type="Pfam" id="PF00753">
    <property type="entry name" value="Lactamase_B"/>
    <property type="match status" value="1"/>
</dbReference>
<name>A0A8J6QN11_9GAMM</name>
<dbReference type="Proteomes" id="UP000638014">
    <property type="component" value="Unassembled WGS sequence"/>
</dbReference>
<dbReference type="UniPathway" id="UPA00619">
    <property type="reaction ID" value="UER00676"/>
</dbReference>
<dbReference type="Pfam" id="PF16123">
    <property type="entry name" value="HAGH_C"/>
    <property type="match status" value="1"/>
</dbReference>
<feature type="binding site" evidence="7">
    <location>
        <position position="52"/>
    </location>
    <ligand>
        <name>Zn(2+)</name>
        <dbReference type="ChEBI" id="CHEBI:29105"/>
        <label>1</label>
    </ligand>
</feature>
<proteinExistence type="inferred from homology"/>
<dbReference type="GO" id="GO:0004416">
    <property type="term" value="F:hydroxyacylglutathione hydrolase activity"/>
    <property type="evidence" value="ECO:0007669"/>
    <property type="project" value="UniProtKB-UniRule"/>
</dbReference>
<keyword evidence="6 7" id="KW-0862">Zinc</keyword>
<feature type="domain" description="Metallo-beta-lactamase" evidence="8">
    <location>
        <begin position="11"/>
        <end position="166"/>
    </location>
</feature>
<comment type="caution">
    <text evidence="9">The sequence shown here is derived from an EMBL/GenBank/DDBJ whole genome shotgun (WGS) entry which is preliminary data.</text>
</comment>
<dbReference type="InterPro" id="IPR001279">
    <property type="entry name" value="Metallo-B-lactamas"/>
</dbReference>
<evidence type="ECO:0000256" key="5">
    <source>
        <dbReference type="ARBA" id="ARBA00022801"/>
    </source>
</evidence>
<dbReference type="NCBIfam" id="TIGR03413">
    <property type="entry name" value="GSH_gloB"/>
    <property type="match status" value="1"/>
</dbReference>